<evidence type="ECO:0000313" key="3">
    <source>
        <dbReference type="EMBL" id="EMR66896.1"/>
    </source>
</evidence>
<feature type="transmembrane region" description="Helical" evidence="2">
    <location>
        <begin position="59"/>
        <end position="87"/>
    </location>
</feature>
<feature type="transmembrane region" description="Helical" evidence="2">
    <location>
        <begin position="136"/>
        <end position="158"/>
    </location>
</feature>
<dbReference type="Proteomes" id="UP000012174">
    <property type="component" value="Unassembled WGS sequence"/>
</dbReference>
<proteinExistence type="predicted"/>
<keyword evidence="2" id="KW-1133">Transmembrane helix</keyword>
<evidence type="ECO:0000313" key="4">
    <source>
        <dbReference type="Proteomes" id="UP000012174"/>
    </source>
</evidence>
<dbReference type="HOGENOM" id="CLU_667363_0_0_1"/>
<name>M7TAJ7_EUTLA</name>
<evidence type="ECO:0000256" key="2">
    <source>
        <dbReference type="SAM" id="Phobius"/>
    </source>
</evidence>
<keyword evidence="2" id="KW-0472">Membrane</keyword>
<dbReference type="OrthoDB" id="5226086at2759"/>
<feature type="region of interest" description="Disordered" evidence="1">
    <location>
        <begin position="310"/>
        <end position="399"/>
    </location>
</feature>
<reference evidence="4" key="1">
    <citation type="journal article" date="2013" name="Genome Announc.">
        <title>Draft genome sequence of the grapevine dieback fungus Eutypa lata UCR-EL1.</title>
        <authorList>
            <person name="Blanco-Ulate B."/>
            <person name="Rolshausen P.E."/>
            <person name="Cantu D."/>
        </authorList>
    </citation>
    <scope>NUCLEOTIDE SEQUENCE [LARGE SCALE GENOMIC DNA]</scope>
    <source>
        <strain evidence="4">UCR-EL1</strain>
    </source>
</reference>
<dbReference type="OMA" id="WWQPERV"/>
<feature type="compositionally biased region" description="Basic and acidic residues" evidence="1">
    <location>
        <begin position="386"/>
        <end position="395"/>
    </location>
</feature>
<accession>M7TAJ7</accession>
<protein>
    <submittedName>
        <fullName evidence="3">Uncharacterized protein</fullName>
    </submittedName>
</protein>
<organism evidence="3 4">
    <name type="scientific">Eutypa lata (strain UCR-EL1)</name>
    <name type="common">Grapevine dieback disease fungus</name>
    <name type="synonym">Eutypa armeniacae</name>
    <dbReference type="NCBI Taxonomy" id="1287681"/>
    <lineage>
        <taxon>Eukaryota</taxon>
        <taxon>Fungi</taxon>
        <taxon>Dikarya</taxon>
        <taxon>Ascomycota</taxon>
        <taxon>Pezizomycotina</taxon>
        <taxon>Sordariomycetes</taxon>
        <taxon>Xylariomycetidae</taxon>
        <taxon>Xylariales</taxon>
        <taxon>Diatrypaceae</taxon>
        <taxon>Eutypa</taxon>
    </lineage>
</organism>
<feature type="transmembrane region" description="Helical" evidence="2">
    <location>
        <begin position="12"/>
        <end position="32"/>
    </location>
</feature>
<keyword evidence="2" id="KW-0812">Transmembrane</keyword>
<feature type="transmembrane region" description="Helical" evidence="2">
    <location>
        <begin position="164"/>
        <end position="187"/>
    </location>
</feature>
<gene>
    <name evidence="3" type="ORF">UCREL1_6102</name>
</gene>
<feature type="compositionally biased region" description="Low complexity" evidence="1">
    <location>
        <begin position="326"/>
        <end position="338"/>
    </location>
</feature>
<dbReference type="AlphaFoldDB" id="M7TAJ7"/>
<keyword evidence="4" id="KW-1185">Reference proteome</keyword>
<evidence type="ECO:0000256" key="1">
    <source>
        <dbReference type="SAM" id="MobiDB-lite"/>
    </source>
</evidence>
<dbReference type="KEGG" id="ela:UCREL1_6102"/>
<sequence length="412" mass="47677">MLRFLAGVFTHLLDFSPIFLVAFLVFSSWAVLYKLCWLQLLVPADLLGMGFDTADYRGIGIALLVMFAIIRITWVGAWVQILVITWFCDRKWKPSRTCKNIMQVDSMAWQDAEWSPFKGSWIPYEEAVYLRTIKAYLYLLILLPLDVVLSFVVSAVALARYQTLVIHLTITVILSGFMIVPMVVFWTHDKFWLLACKNCTFPEKDISRTVPRLWTLVFKYADSRGNTRLHLASFQGKNPWDLGIEENLRQVFGRQLWQWFLFWWQPERVSRYGQYGDRDLPYADFVVRHRTQLLMTPLTHVAIDDGFRVASPTHGQASTTRRRQQRSSAASHSSLQHSSDQRRSDRSSTSHAEEPAIPDVPTAPAPAQPSRRRYEFSWTSAQLGKDSPDQTRPDQTKLYQDTSFLESLVQRL</sequence>
<feature type="compositionally biased region" description="Basic and acidic residues" evidence="1">
    <location>
        <begin position="339"/>
        <end position="354"/>
    </location>
</feature>
<dbReference type="EMBL" id="KB706559">
    <property type="protein sequence ID" value="EMR66896.1"/>
    <property type="molecule type" value="Genomic_DNA"/>
</dbReference>